<sequence length="333" mass="38262">MPDFEKVIVHVLDCEQNTCIMSTACMQELQPEVEKMMQTKASKVFSSSSKKSGKFKESSQVKQWLDSYKLQEQSFEQLSELLTRHIFDAKLRCALYYPSDLLIAQVMEEGRRYLLVIDNAYSEGITHTLVQEEAGMRNEIIPYRTLLSSSLVKADKAFLVELSDYALHCVESKVEIEAEKVNFFADIILESTTSPSYKEAVSSLAKITEEISDKYDLDQMEVVPKMKSIIKENIEQQTPIEIEEVAELLFAEKPLARDDFREELRKQGVEKPIEVEYVKPARSDKVQKIKTDKGIEIIIPVDYMNSREFVEFKNQPDGTISIQLKNITRITSK</sequence>
<dbReference type="GO" id="GO:0009295">
    <property type="term" value="C:nucleoid"/>
    <property type="evidence" value="ECO:0007669"/>
    <property type="project" value="InterPro"/>
</dbReference>
<evidence type="ECO:0000313" key="2">
    <source>
        <dbReference type="Proteomes" id="UP000030008"/>
    </source>
</evidence>
<protein>
    <recommendedName>
        <fullName evidence="3">Nucleoid-associated protein</fullName>
    </recommendedName>
</protein>
<organism evidence="1 2">
    <name type="scientific">Clostridium innocuum</name>
    <dbReference type="NCBI Taxonomy" id="1522"/>
    <lineage>
        <taxon>Bacteria</taxon>
        <taxon>Bacillati</taxon>
        <taxon>Bacillota</taxon>
        <taxon>Clostridia</taxon>
        <taxon>Eubacteriales</taxon>
        <taxon>Clostridiaceae</taxon>
        <taxon>Clostridium</taxon>
    </lineage>
</organism>
<accession>A0A099I5R5</accession>
<gene>
    <name evidence="1" type="ORF">CIAN88_10170</name>
</gene>
<dbReference type="RefSeq" id="WP_044905316.1">
    <property type="nucleotide sequence ID" value="NZ_JQIF01000042.1"/>
</dbReference>
<evidence type="ECO:0008006" key="3">
    <source>
        <dbReference type="Google" id="ProtNLM"/>
    </source>
</evidence>
<dbReference type="EMBL" id="JQIF01000042">
    <property type="protein sequence ID" value="KGJ53289.1"/>
    <property type="molecule type" value="Genomic_DNA"/>
</dbReference>
<name>A0A099I5R5_CLOIN</name>
<dbReference type="Pfam" id="PF04245">
    <property type="entry name" value="NA37"/>
    <property type="match status" value="1"/>
</dbReference>
<dbReference type="InterPro" id="IPR007358">
    <property type="entry name" value="Nucleoid_associated_NdpA"/>
</dbReference>
<dbReference type="Proteomes" id="UP000030008">
    <property type="component" value="Unassembled WGS sequence"/>
</dbReference>
<dbReference type="AlphaFoldDB" id="A0A099I5R5"/>
<reference evidence="1 2" key="1">
    <citation type="submission" date="2014-08" db="EMBL/GenBank/DDBJ databases">
        <title>Clostridium innocuum, an unnegligible vancomycin-resistant pathogen causing extra-intestinal infections.</title>
        <authorList>
            <person name="Feng Y."/>
            <person name="Chiu C.-H."/>
        </authorList>
    </citation>
    <scope>NUCLEOTIDE SEQUENCE [LARGE SCALE GENOMIC DNA]</scope>
    <source>
        <strain evidence="1 2">AN88</strain>
    </source>
</reference>
<proteinExistence type="predicted"/>
<comment type="caution">
    <text evidence="1">The sequence shown here is derived from an EMBL/GenBank/DDBJ whole genome shotgun (WGS) entry which is preliminary data.</text>
</comment>
<evidence type="ECO:0000313" key="1">
    <source>
        <dbReference type="EMBL" id="KGJ53289.1"/>
    </source>
</evidence>